<dbReference type="Pfam" id="PF13350">
    <property type="entry name" value="Y_phosphatase3"/>
    <property type="match status" value="1"/>
</dbReference>
<protein>
    <submittedName>
        <fullName evidence="2">Tyrosine-protein phosphatase</fullName>
    </submittedName>
</protein>
<dbReference type="EMBL" id="CP086395">
    <property type="protein sequence ID" value="USJ20628.1"/>
    <property type="molecule type" value="Genomic_DNA"/>
</dbReference>
<dbReference type="AlphaFoldDB" id="A0A9Q8Y241"/>
<sequence>MKDFHFEQLYNFRDFGGYQTIDGRKLKRGLLYRSDELSHLTQKDKQVLKNLNIKTVIDYRNEAERLENENKNFGQKKTFSLTPVADIAALASAEYGDIDIANQSKLTPELAEFLMIEQNHTFVTDSHCKKVYKKMLEIYATPDSGIIVQHCRGGKDRTGYGVALLQGLLGVEKKDIIRDYLLTNLYKKERNQQSLEELKEETENPSLVKAIRYFKMADTRFLGTALSYIEEHYQTIENYVKENLSITEEQIQYLKGRYLEKKEEF</sequence>
<dbReference type="InterPro" id="IPR026893">
    <property type="entry name" value="Tyr/Ser_Pase_IphP-type"/>
</dbReference>
<dbReference type="PANTHER" id="PTHR31126">
    <property type="entry name" value="TYROSINE-PROTEIN PHOSPHATASE"/>
    <property type="match status" value="1"/>
</dbReference>
<gene>
    <name evidence="2" type="ORF">LMK00_01145</name>
</gene>
<dbReference type="KEGG" id="lfo:LMK00_01145"/>
<dbReference type="RefSeq" id="WP_252175552.1">
    <property type="nucleotide sequence ID" value="NZ_CP086395.1"/>
</dbReference>
<proteinExistence type="inferred from homology"/>
<evidence type="ECO:0000256" key="1">
    <source>
        <dbReference type="ARBA" id="ARBA00009580"/>
    </source>
</evidence>
<dbReference type="GO" id="GO:0004721">
    <property type="term" value="F:phosphoprotein phosphatase activity"/>
    <property type="evidence" value="ECO:0007669"/>
    <property type="project" value="InterPro"/>
</dbReference>
<dbReference type="InterPro" id="IPR029021">
    <property type="entry name" value="Prot-tyrosine_phosphatase-like"/>
</dbReference>
<reference evidence="2" key="1">
    <citation type="journal article" date="2022" name="Front. Microbiol.">
        <title>Feed Insects as a Reservoir of Granadaene-Producing Lactococci.</title>
        <authorList>
            <person name="Neuzil-Bunesova V."/>
            <person name="Ramirez Garcia A."/>
            <person name="Modrackova N."/>
            <person name="Makovska M."/>
            <person name="Sabolova M."/>
            <person name="Sproer C."/>
            <person name="Bunk B."/>
            <person name="Blom J."/>
            <person name="Schwab C."/>
        </authorList>
    </citation>
    <scope>NUCLEOTIDE SEQUENCE</scope>
    <source>
        <strain evidence="2">I4/6O</strain>
    </source>
</reference>
<evidence type="ECO:0000313" key="3">
    <source>
        <dbReference type="Proteomes" id="UP001056730"/>
    </source>
</evidence>
<dbReference type="SUPFAM" id="SSF52799">
    <property type="entry name" value="(Phosphotyrosine protein) phosphatases II"/>
    <property type="match status" value="1"/>
</dbReference>
<dbReference type="Proteomes" id="UP001056730">
    <property type="component" value="Chromosome"/>
</dbReference>
<accession>A0A9Q8Y241</accession>
<dbReference type="Gene3D" id="3.90.190.10">
    <property type="entry name" value="Protein tyrosine phosphatase superfamily"/>
    <property type="match status" value="1"/>
</dbReference>
<dbReference type="PANTHER" id="PTHR31126:SF1">
    <property type="entry name" value="TYROSINE SPECIFIC PROTEIN PHOSPHATASES DOMAIN-CONTAINING PROTEIN"/>
    <property type="match status" value="1"/>
</dbReference>
<evidence type="ECO:0000313" key="2">
    <source>
        <dbReference type="EMBL" id="USJ20628.1"/>
    </source>
</evidence>
<name>A0A9Q8Y241_9LACT</name>
<comment type="similarity">
    <text evidence="1">Belongs to the protein-tyrosine phosphatase family.</text>
</comment>
<organism evidence="2 3">
    <name type="scientific">Lactococcus formosensis</name>
    <dbReference type="NCBI Taxonomy" id="1281486"/>
    <lineage>
        <taxon>Bacteria</taxon>
        <taxon>Bacillati</taxon>
        <taxon>Bacillota</taxon>
        <taxon>Bacilli</taxon>
        <taxon>Lactobacillales</taxon>
        <taxon>Streptococcaceae</taxon>
        <taxon>Lactococcus</taxon>
    </lineage>
</organism>